<dbReference type="HAMAP" id="MF_03152">
    <property type="entry name" value="TRM5"/>
    <property type="match status" value="1"/>
</dbReference>
<dbReference type="GO" id="GO:0005759">
    <property type="term" value="C:mitochondrial matrix"/>
    <property type="evidence" value="ECO:0007669"/>
    <property type="project" value="UniProtKB-SubCell"/>
</dbReference>
<evidence type="ECO:0000256" key="1">
    <source>
        <dbReference type="ARBA" id="ARBA00009775"/>
    </source>
</evidence>
<keyword evidence="3 10" id="KW-0489">Methyltransferase</keyword>
<keyword evidence="4 10" id="KW-0808">Transferase</keyword>
<organism evidence="12 13">
    <name type="scientific">Blastocystis sp. subtype 1 (strain ATCC 50177 / NandII)</name>
    <dbReference type="NCBI Taxonomy" id="478820"/>
    <lineage>
        <taxon>Eukaryota</taxon>
        <taxon>Sar</taxon>
        <taxon>Stramenopiles</taxon>
        <taxon>Bigyra</taxon>
        <taxon>Opalozoa</taxon>
        <taxon>Opalinata</taxon>
        <taxon>Blastocystidae</taxon>
        <taxon>Blastocystis</taxon>
    </lineage>
</organism>
<evidence type="ECO:0000313" key="13">
    <source>
        <dbReference type="Proteomes" id="UP000078348"/>
    </source>
</evidence>
<dbReference type="Gene3D" id="3.30.300.110">
    <property type="entry name" value="Met-10+ protein-like domains"/>
    <property type="match status" value="1"/>
</dbReference>
<dbReference type="Pfam" id="PF02475">
    <property type="entry name" value="TRM5-TYW2_MTfase"/>
    <property type="match status" value="1"/>
</dbReference>
<dbReference type="SUPFAM" id="SSF53335">
    <property type="entry name" value="S-adenosyl-L-methionine-dependent methyltransferases"/>
    <property type="match status" value="1"/>
</dbReference>
<dbReference type="AlphaFoldDB" id="A0A196SIF7"/>
<keyword evidence="7 10" id="KW-0496">Mitochondrion</keyword>
<evidence type="ECO:0000256" key="7">
    <source>
        <dbReference type="ARBA" id="ARBA00023128"/>
    </source>
</evidence>
<dbReference type="EMBL" id="LXWW01000058">
    <property type="protein sequence ID" value="OAO16820.1"/>
    <property type="molecule type" value="Genomic_DNA"/>
</dbReference>
<comment type="function">
    <text evidence="10">Specifically methylates the N1 position of guanosine-37 in various cytoplasmic and mitochondrial tRNAs. Methylation is not dependent on the nature of the nucleoside 5' of the target nucleoside. This is the first step in the biosynthesis of wybutosine (yW), a modified base adjacent to the anticodon of tRNAs and required for accurate decoding.</text>
</comment>
<dbReference type="CDD" id="cd02440">
    <property type="entry name" value="AdoMet_MTases"/>
    <property type="match status" value="1"/>
</dbReference>
<feature type="domain" description="SAM-dependent methyltransferase TRM5/TYW2-type" evidence="11">
    <location>
        <begin position="124"/>
        <end position="381"/>
    </location>
</feature>
<evidence type="ECO:0000256" key="2">
    <source>
        <dbReference type="ARBA" id="ARBA00022490"/>
    </source>
</evidence>
<dbReference type="InterPro" id="IPR056744">
    <property type="entry name" value="TRM5/TYW2-like_N"/>
</dbReference>
<feature type="binding site" evidence="10">
    <location>
        <begin position="279"/>
        <end position="280"/>
    </location>
    <ligand>
        <name>S-adenosyl-L-methionine</name>
        <dbReference type="ChEBI" id="CHEBI:59789"/>
    </ligand>
</feature>
<comment type="similarity">
    <text evidence="10">Belongs to the TRM5 / TYW2 family.</text>
</comment>
<feature type="binding site" evidence="10">
    <location>
        <position position="213"/>
    </location>
    <ligand>
        <name>S-adenosyl-L-methionine</name>
        <dbReference type="ChEBI" id="CHEBI:59789"/>
    </ligand>
</feature>
<dbReference type="GO" id="GO:0070901">
    <property type="term" value="P:mitochondrial tRNA methylation"/>
    <property type="evidence" value="ECO:0007669"/>
    <property type="project" value="TreeGrafter"/>
</dbReference>
<keyword evidence="6 10" id="KW-0819">tRNA processing</keyword>
<dbReference type="Pfam" id="PF25133">
    <property type="entry name" value="TYW2_N_2"/>
    <property type="match status" value="1"/>
</dbReference>
<evidence type="ECO:0000256" key="4">
    <source>
        <dbReference type="ARBA" id="ARBA00022679"/>
    </source>
</evidence>
<evidence type="ECO:0000256" key="3">
    <source>
        <dbReference type="ARBA" id="ARBA00022603"/>
    </source>
</evidence>
<evidence type="ECO:0000259" key="11">
    <source>
        <dbReference type="PROSITE" id="PS51684"/>
    </source>
</evidence>
<dbReference type="PROSITE" id="PS51684">
    <property type="entry name" value="SAM_MT_TRM5_TYW2"/>
    <property type="match status" value="1"/>
</dbReference>
<feature type="binding site" evidence="10">
    <location>
        <position position="300"/>
    </location>
    <ligand>
        <name>S-adenosyl-L-methionine</name>
        <dbReference type="ChEBI" id="CHEBI:59789"/>
    </ligand>
</feature>
<dbReference type="InterPro" id="IPR025792">
    <property type="entry name" value="tRNA_Gua_MeTrfase_euk"/>
</dbReference>
<keyword evidence="2 10" id="KW-0963">Cytoplasm</keyword>
<dbReference type="Proteomes" id="UP000078348">
    <property type="component" value="Unassembled WGS sequence"/>
</dbReference>
<keyword evidence="13" id="KW-1185">Reference proteome</keyword>
<dbReference type="InterPro" id="IPR056743">
    <property type="entry name" value="TRM5-TYW2-like_MTfase"/>
</dbReference>
<keyword evidence="5 10" id="KW-0949">S-adenosyl-L-methionine</keyword>
<keyword evidence="8 10" id="KW-0539">Nucleus</keyword>
<dbReference type="PANTHER" id="PTHR23245:SF36">
    <property type="entry name" value="TRNA (GUANINE(37)-N1)-METHYLTRANSFERASE"/>
    <property type="match status" value="1"/>
</dbReference>
<feature type="binding site" evidence="10">
    <location>
        <begin position="251"/>
        <end position="252"/>
    </location>
    <ligand>
        <name>S-adenosyl-L-methionine</name>
        <dbReference type="ChEBI" id="CHEBI:59789"/>
    </ligand>
</feature>
<comment type="catalytic activity">
    <reaction evidence="9 10">
        <text>guanosine(37) in tRNA + S-adenosyl-L-methionine = N(1)-methylguanosine(37) in tRNA + S-adenosyl-L-homocysteine + H(+)</text>
        <dbReference type="Rhea" id="RHEA:36899"/>
        <dbReference type="Rhea" id="RHEA-COMP:10145"/>
        <dbReference type="Rhea" id="RHEA-COMP:10147"/>
        <dbReference type="ChEBI" id="CHEBI:15378"/>
        <dbReference type="ChEBI" id="CHEBI:57856"/>
        <dbReference type="ChEBI" id="CHEBI:59789"/>
        <dbReference type="ChEBI" id="CHEBI:73542"/>
        <dbReference type="ChEBI" id="CHEBI:74269"/>
        <dbReference type="EC" id="2.1.1.228"/>
    </reaction>
</comment>
<accession>A0A196SIF7</accession>
<reference evidence="12 13" key="1">
    <citation type="submission" date="2016-05" db="EMBL/GenBank/DDBJ databases">
        <title>Nuclear genome of Blastocystis sp. subtype 1 NandII.</title>
        <authorList>
            <person name="Gentekaki E."/>
            <person name="Curtis B."/>
            <person name="Stairs C."/>
            <person name="Eme L."/>
            <person name="Herman E."/>
            <person name="Klimes V."/>
            <person name="Arias M.C."/>
            <person name="Elias M."/>
            <person name="Hilliou F."/>
            <person name="Klute M."/>
            <person name="Malik S.-B."/>
            <person name="Pightling A."/>
            <person name="Rachubinski R."/>
            <person name="Salas D."/>
            <person name="Schlacht A."/>
            <person name="Suga H."/>
            <person name="Archibald J."/>
            <person name="Ball S.G."/>
            <person name="Clark G."/>
            <person name="Dacks J."/>
            <person name="Van Der Giezen M."/>
            <person name="Tsaousis A."/>
            <person name="Roger A."/>
        </authorList>
    </citation>
    <scope>NUCLEOTIDE SEQUENCE [LARGE SCALE GENOMIC DNA]</scope>
    <source>
        <strain evidence="13">ATCC 50177 / NandII</strain>
    </source>
</reference>
<dbReference type="Gene3D" id="3.40.50.150">
    <property type="entry name" value="Vaccinia Virus protein VP39"/>
    <property type="match status" value="1"/>
</dbReference>
<name>A0A196SIF7_BLAHN</name>
<dbReference type="GO" id="GO:0002939">
    <property type="term" value="P:tRNA N1-guanine methylation"/>
    <property type="evidence" value="ECO:0007669"/>
    <property type="project" value="TreeGrafter"/>
</dbReference>
<dbReference type="PANTHER" id="PTHR23245">
    <property type="entry name" value="TRNA METHYLTRANSFERASE"/>
    <property type="match status" value="1"/>
</dbReference>
<comment type="subcellular location">
    <subcellularLocation>
        <location evidence="10">Mitochondrion matrix</location>
    </subcellularLocation>
    <subcellularLocation>
        <location evidence="10">Nucleus</location>
    </subcellularLocation>
    <subcellularLocation>
        <location evidence="10">Cytoplasm</location>
    </subcellularLocation>
    <text evidence="10">Predominantly in the mitochondria and in the nucleus.</text>
</comment>
<dbReference type="STRING" id="478820.A0A196SIF7"/>
<evidence type="ECO:0000313" key="12">
    <source>
        <dbReference type="EMBL" id="OAO16820.1"/>
    </source>
</evidence>
<evidence type="ECO:0000256" key="8">
    <source>
        <dbReference type="ARBA" id="ARBA00023242"/>
    </source>
</evidence>
<dbReference type="GO" id="GO:0005634">
    <property type="term" value="C:nucleus"/>
    <property type="evidence" value="ECO:0007669"/>
    <property type="project" value="UniProtKB-SubCell"/>
</dbReference>
<evidence type="ECO:0000256" key="6">
    <source>
        <dbReference type="ARBA" id="ARBA00022694"/>
    </source>
</evidence>
<dbReference type="FunFam" id="3.30.300.110:FF:000001">
    <property type="entry name" value="tRNA (guanine(37)-N1)-methyltransferase"/>
    <property type="match status" value="1"/>
</dbReference>
<protein>
    <recommendedName>
        <fullName evidence="10">tRNA (guanine(37)-N1)-methyltransferase</fullName>
        <ecNumber evidence="10">2.1.1.228</ecNumber>
    </recommendedName>
    <alternativeName>
        <fullName evidence="10">M1G-methyltransferase</fullName>
    </alternativeName>
    <alternativeName>
        <fullName evidence="10">tRNA [GM37] methyltransferase</fullName>
    </alternativeName>
    <alternativeName>
        <fullName evidence="10">tRNA methyltransferase 5 homolog</fullName>
    </alternativeName>
</protein>
<comment type="subunit">
    <text evidence="10">Monomer.</text>
</comment>
<gene>
    <name evidence="12" type="ORF">AV274_1444</name>
</gene>
<comment type="similarity">
    <text evidence="1">Belongs to the class I-like SAM-binding methyltransferase superfamily. TRM5/TYW2 family.</text>
</comment>
<comment type="caution">
    <text evidence="12">The sequence shown here is derived from an EMBL/GenBank/DDBJ whole genome shotgun (WGS) entry which is preliminary data.</text>
</comment>
<evidence type="ECO:0000256" key="9">
    <source>
        <dbReference type="ARBA" id="ARBA00047783"/>
    </source>
</evidence>
<sequence length="398" mass="45630">MATQFVRTFDKSVFKKTLDLVALRIPSRDCEKFRDHLKAFLLQKPRIKPITKDDSDNSKRLIIMNESITDTSLSQLPDALSSWVKDQKDVSVVMHPVVLDYDYFTATEVLTRLLPKGSEIPSSFEQVGHLIHLNIREDLLPYKYIIGQVLLDKVPSCKTVVNKVGKIDTVFRTFDMEVLAGEDNTVVSLKEEDCIFKFDYRKVYWNSRLQFEHTRLVNSFAPSDIIADMFCGIGPFVLPAAKKGCIVYGNDLNPECYRYLNENLALNKLKKNVTTYNMDARDFITKIAKEDKPITQIVMNLPVSAELFCDIFRTCFSEYSHPLPMVHCYMFSSSEDPLKDSVERIESVLKAKLDPSQTKTKLIRDVAPKKMMTLVSFKLTPDMIDHHGDKRRKVDASS</sequence>
<evidence type="ECO:0000256" key="5">
    <source>
        <dbReference type="ARBA" id="ARBA00022691"/>
    </source>
</evidence>
<dbReference type="InterPro" id="IPR030382">
    <property type="entry name" value="MeTrfase_TRM5/TYW2"/>
</dbReference>
<dbReference type="GO" id="GO:0052906">
    <property type="term" value="F:tRNA (guanine(37)-N1)-methyltransferase activity"/>
    <property type="evidence" value="ECO:0007669"/>
    <property type="project" value="UniProtKB-UniRule"/>
</dbReference>
<proteinExistence type="inferred from homology"/>
<evidence type="ECO:0000256" key="10">
    <source>
        <dbReference type="HAMAP-Rule" id="MF_03152"/>
    </source>
</evidence>
<dbReference type="OrthoDB" id="408788at2759"/>
<dbReference type="EC" id="2.1.1.228" evidence="10"/>
<dbReference type="InterPro" id="IPR029063">
    <property type="entry name" value="SAM-dependent_MTases_sf"/>
</dbReference>